<dbReference type="InterPro" id="IPR025558">
    <property type="entry name" value="DUF4283"/>
</dbReference>
<dbReference type="PANTHER" id="PTHR33233:SF14">
    <property type="entry name" value="ENDONUCLEASE_EXONUCLEASE_PHOSPHATASE"/>
    <property type="match status" value="1"/>
</dbReference>
<dbReference type="PANTHER" id="PTHR33233">
    <property type="entry name" value="ENDONUCLEASE/EXONUCLEASE/PHOSPHATASE"/>
    <property type="match status" value="1"/>
</dbReference>
<protein>
    <recommendedName>
        <fullName evidence="5">DUF4283 domain-containing protein</fullName>
    </recommendedName>
</protein>
<evidence type="ECO:0008006" key="5">
    <source>
        <dbReference type="Google" id="ProtNLM"/>
    </source>
</evidence>
<feature type="domain" description="Endonuclease/exonuclease/phosphatase" evidence="1">
    <location>
        <begin position="346"/>
        <end position="558"/>
    </location>
</feature>
<name>A0AAW1H8H6_SAPOF</name>
<dbReference type="Pfam" id="PF14111">
    <property type="entry name" value="DUF4283"/>
    <property type="match status" value="1"/>
</dbReference>
<dbReference type="SUPFAM" id="SSF56219">
    <property type="entry name" value="DNase I-like"/>
    <property type="match status" value="1"/>
</dbReference>
<evidence type="ECO:0000313" key="3">
    <source>
        <dbReference type="EMBL" id="KAK9672338.1"/>
    </source>
</evidence>
<organism evidence="3 4">
    <name type="scientific">Saponaria officinalis</name>
    <name type="common">Common soapwort</name>
    <name type="synonym">Lychnis saponaria</name>
    <dbReference type="NCBI Taxonomy" id="3572"/>
    <lineage>
        <taxon>Eukaryota</taxon>
        <taxon>Viridiplantae</taxon>
        <taxon>Streptophyta</taxon>
        <taxon>Embryophyta</taxon>
        <taxon>Tracheophyta</taxon>
        <taxon>Spermatophyta</taxon>
        <taxon>Magnoliopsida</taxon>
        <taxon>eudicotyledons</taxon>
        <taxon>Gunneridae</taxon>
        <taxon>Pentapetalae</taxon>
        <taxon>Caryophyllales</taxon>
        <taxon>Caryophyllaceae</taxon>
        <taxon>Caryophylleae</taxon>
        <taxon>Saponaria</taxon>
    </lineage>
</organism>
<dbReference type="InterPro" id="IPR005135">
    <property type="entry name" value="Endo/exonuclease/phosphatase"/>
</dbReference>
<dbReference type="Pfam" id="PF03372">
    <property type="entry name" value="Exo_endo_phos"/>
    <property type="match status" value="1"/>
</dbReference>
<evidence type="ECO:0000259" key="1">
    <source>
        <dbReference type="Pfam" id="PF03372"/>
    </source>
</evidence>
<gene>
    <name evidence="3" type="ORF">RND81_12G094100</name>
</gene>
<evidence type="ECO:0000313" key="4">
    <source>
        <dbReference type="Proteomes" id="UP001443914"/>
    </source>
</evidence>
<dbReference type="AlphaFoldDB" id="A0AAW1H8H6"/>
<dbReference type="Proteomes" id="UP001443914">
    <property type="component" value="Unassembled WGS sequence"/>
</dbReference>
<keyword evidence="4" id="KW-1185">Reference proteome</keyword>
<dbReference type="InterPro" id="IPR036691">
    <property type="entry name" value="Endo/exonu/phosph_ase_sf"/>
</dbReference>
<evidence type="ECO:0000259" key="2">
    <source>
        <dbReference type="Pfam" id="PF14111"/>
    </source>
</evidence>
<accession>A0AAW1H8H6</accession>
<reference evidence="3" key="1">
    <citation type="submission" date="2024-03" db="EMBL/GenBank/DDBJ databases">
        <title>WGS assembly of Saponaria officinalis var. Norfolk2.</title>
        <authorList>
            <person name="Jenkins J."/>
            <person name="Shu S."/>
            <person name="Grimwood J."/>
            <person name="Barry K."/>
            <person name="Goodstein D."/>
            <person name="Schmutz J."/>
            <person name="Leebens-Mack J."/>
            <person name="Osbourn A."/>
        </authorList>
    </citation>
    <scope>NUCLEOTIDE SEQUENCE [LARGE SCALE GENOMIC DNA]</scope>
    <source>
        <strain evidence="3">JIC</strain>
    </source>
</reference>
<feature type="domain" description="DUF4283" evidence="2">
    <location>
        <begin position="27"/>
        <end position="100"/>
    </location>
</feature>
<dbReference type="EMBL" id="JBDFQZ010000012">
    <property type="protein sequence ID" value="KAK9672338.1"/>
    <property type="molecule type" value="Genomic_DNA"/>
</dbReference>
<dbReference type="GO" id="GO:0003824">
    <property type="term" value="F:catalytic activity"/>
    <property type="evidence" value="ECO:0007669"/>
    <property type="project" value="InterPro"/>
</dbReference>
<proteinExistence type="predicted"/>
<dbReference type="Gene3D" id="3.60.10.10">
    <property type="entry name" value="Endonuclease/exonuclease/phosphatase"/>
    <property type="match status" value="1"/>
</dbReference>
<sequence>MEKRLTETKGYSIHQENERKWNSGRTSVYCFILGANPPWDVVEGFIYRVWAKFDVDKVAFLPNGIFLVRFKSEQSKNAVLQQGHFLFDNKPLIVKPWFEGVELVKDDVKVVPVWVKLMNLPLKFWGNCLPRLADLLCKFLRCDYATQEKTRLGFARILIELPFGGKIPESIKFLDEAGNVVVINVVFEWKPALCSTCKGIGHEALACRRNTTQKRTTKRWVPKQSRVPLIPVQPQAQVPIQAHPQVPVQGHAQVRDSPVVSSTPEEIPHHLSVVWEKEGAYRVAMTPPRPVVRLSRHELVATKKSTVPTSTLTFLEALNNITPRVGIGTIGSALPPPGVMHRLGFWNIRGLNGPSKQKHIKYFLHSQRIGLFGLLETKVKPSSLNSVRLNICDNWCVSTNTQYHKGGRVWVLWDPKKVHVLCLMYDAQYIHMEVTDLSTSVKYFCTFIYAFNSVQERKALWAALIDIANGVDGPWLIVGDFNCVLSPLERLGGKTSDEEMNDFQECIDRCGLLTIPSSGSFFTWNNKQGPESRIFSRLDRALGNKHWLVNMEGVYAHFHNEGIFDHTPCTIQSTTLQTATGRSFKYYNMWSAADDFLPCVMTGWRLRCWGTKMYCLTKKLKNLKQPLKMLNKQLYDDIENNSIRAGLYLDYVQTQLKKDPSSVEWCHKELNAAKTYRELKVACDSFLRQKSKVHWVMDGDDNTRYFHNVLKARYVQNTVCRINDMNGFVCSTVPCIQNAFLEYYQMLLGTTEECVPVTGGNFFSLSPMRKSGGLFSPFLFIRPRVRMVILAPSLETLGVLWELK</sequence>
<comment type="caution">
    <text evidence="3">The sequence shown here is derived from an EMBL/GenBank/DDBJ whole genome shotgun (WGS) entry which is preliminary data.</text>
</comment>